<dbReference type="AlphaFoldDB" id="A0A7X9SWI0"/>
<dbReference type="Proteomes" id="UP000589552">
    <property type="component" value="Unassembled WGS sequence"/>
</dbReference>
<protein>
    <submittedName>
        <fullName evidence="1">Uncharacterized protein</fullName>
    </submittedName>
</protein>
<gene>
    <name evidence="1" type="ORF">HF852_06950</name>
</gene>
<sequence length="174" mass="19204">MNTYSTNVEKWAVTCKDVGNAVRRRCPRPMETRAAIHGLITALGVFTCEAMELSEPGPADQWQARYSDIPDTTIYSLYAVHPPSAARPVWAGGRYFGQTLTVPVFTDAGTVWVIRVVFRHAGQLARIERLDFPAPPPEVRAALIGMLRSIHAAEDRSGMLGWGWGHGSVPCSRR</sequence>
<name>A0A7X9SWI0_9CORY</name>
<accession>A0A7X9SWI0</accession>
<dbReference type="EMBL" id="JABAGA010000003">
    <property type="protein sequence ID" value="NMF09338.1"/>
    <property type="molecule type" value="Genomic_DNA"/>
</dbReference>
<reference evidence="1 2" key="1">
    <citation type="submission" date="2020-04" db="EMBL/GenBank/DDBJ databases">
        <authorList>
            <person name="Hitch T.C.A."/>
            <person name="Wylensek D."/>
            <person name="Clavel T."/>
        </authorList>
    </citation>
    <scope>NUCLEOTIDE SEQUENCE [LARGE SCALE GENOMIC DNA]</scope>
    <source>
        <strain evidence="1 2">BL-383-APC-2I</strain>
    </source>
</reference>
<dbReference type="RefSeq" id="WP_168937776.1">
    <property type="nucleotide sequence ID" value="NZ_JABAGA010000003.1"/>
</dbReference>
<organism evidence="1 2">
    <name type="scientific">Corynebacterium xerosis</name>
    <dbReference type="NCBI Taxonomy" id="1725"/>
    <lineage>
        <taxon>Bacteria</taxon>
        <taxon>Bacillati</taxon>
        <taxon>Actinomycetota</taxon>
        <taxon>Actinomycetes</taxon>
        <taxon>Mycobacteriales</taxon>
        <taxon>Corynebacteriaceae</taxon>
        <taxon>Corynebacterium</taxon>
    </lineage>
</organism>
<comment type="caution">
    <text evidence="1">The sequence shown here is derived from an EMBL/GenBank/DDBJ whole genome shotgun (WGS) entry which is preliminary data.</text>
</comment>
<evidence type="ECO:0000313" key="2">
    <source>
        <dbReference type="Proteomes" id="UP000589552"/>
    </source>
</evidence>
<evidence type="ECO:0000313" key="1">
    <source>
        <dbReference type="EMBL" id="NMF09338.1"/>
    </source>
</evidence>
<proteinExistence type="predicted"/>